<dbReference type="InterPro" id="IPR012337">
    <property type="entry name" value="RNaseH-like_sf"/>
</dbReference>
<dbReference type="EMBL" id="JBBPFD010000006">
    <property type="protein sequence ID" value="KAK7922257.1"/>
    <property type="molecule type" value="Genomic_DNA"/>
</dbReference>
<protein>
    <recommendedName>
        <fullName evidence="3">HAT C-terminal dimerisation domain-containing protein</fullName>
    </recommendedName>
</protein>
<evidence type="ECO:0000313" key="1">
    <source>
        <dbReference type="EMBL" id="KAK7922257.1"/>
    </source>
</evidence>
<dbReference type="Proteomes" id="UP001460270">
    <property type="component" value="Unassembled WGS sequence"/>
</dbReference>
<comment type="caution">
    <text evidence="1">The sequence shown here is derived from an EMBL/GenBank/DDBJ whole genome shotgun (WGS) entry which is preliminary data.</text>
</comment>
<dbReference type="AlphaFoldDB" id="A0AAW0PFW2"/>
<proteinExistence type="predicted"/>
<evidence type="ECO:0008006" key="3">
    <source>
        <dbReference type="Google" id="ProtNLM"/>
    </source>
</evidence>
<reference evidence="2" key="1">
    <citation type="submission" date="2024-04" db="EMBL/GenBank/DDBJ databases">
        <title>Salinicola lusitanus LLJ914,a marine bacterium isolated from the Okinawa Trough.</title>
        <authorList>
            <person name="Li J."/>
        </authorList>
    </citation>
    <scope>NUCLEOTIDE SEQUENCE [LARGE SCALE GENOMIC DNA]</scope>
</reference>
<dbReference type="SUPFAM" id="SSF53098">
    <property type="entry name" value="Ribonuclease H-like"/>
    <property type="match status" value="1"/>
</dbReference>
<evidence type="ECO:0000313" key="2">
    <source>
        <dbReference type="Proteomes" id="UP001460270"/>
    </source>
</evidence>
<keyword evidence="2" id="KW-1185">Reference proteome</keyword>
<sequence length="253" mass="28238">MAPLHFQLLENTKYKAGDSPLEKEVKLAVNTDLAKRYNREQEKKTLHLASALDSRFKDLPFLSEEKRVEIFSQVAAEAVALEEKRKEQDCMGNNTADETVLLEEEDVAPPAPKKNTSLLQNLLGQTFNRSQTPEPKSVQTRAAEEVAKYQSVLAISLSEDPLCCVSAERAFSTAGDIVTAQRSTITPEHVDQLLLRICHYQTRTSAVTTQTRTSAVTTQTRTSVMRDAPATSARNQPPFDLHHLKLQRLTCTT</sequence>
<organism evidence="1 2">
    <name type="scientific">Mugilogobius chulae</name>
    <name type="common">yellowstripe goby</name>
    <dbReference type="NCBI Taxonomy" id="88201"/>
    <lineage>
        <taxon>Eukaryota</taxon>
        <taxon>Metazoa</taxon>
        <taxon>Chordata</taxon>
        <taxon>Craniata</taxon>
        <taxon>Vertebrata</taxon>
        <taxon>Euteleostomi</taxon>
        <taxon>Actinopterygii</taxon>
        <taxon>Neopterygii</taxon>
        <taxon>Teleostei</taxon>
        <taxon>Neoteleostei</taxon>
        <taxon>Acanthomorphata</taxon>
        <taxon>Gobiaria</taxon>
        <taxon>Gobiiformes</taxon>
        <taxon>Gobioidei</taxon>
        <taxon>Gobiidae</taxon>
        <taxon>Gobionellinae</taxon>
        <taxon>Mugilogobius</taxon>
    </lineage>
</organism>
<gene>
    <name evidence="1" type="ORF">WMY93_009159</name>
</gene>
<name>A0AAW0PFW2_9GOBI</name>
<accession>A0AAW0PFW2</accession>